<accession>A0ABY1QFA8</accession>
<sequence>MRTITLNHQTILTDRCLDLGTFQGWIATCLAYGVLAIGASLIPIPASAMGPASSPVSRQARPADKDIAKSKATLPPERVMDVLEFEIGVEIGSRAFFEKSAYNGDLEAAKAVVQSIVPNLESRYLHAAGIKFRLGKVIIRDNADEDPLRDMVRATGGGSTAGSSLSAFRDYWNKHPELVGTTHDLACYHVYYAPSGLAYVKSVGSRQRYATVGGRGKTSWANGTLTHEFGHSWGLRHTSDTGFFYESSPRVKEGSSVAGGKPNPISIMVGNRGNVGRLASDEAMKVLSTRNERRSYGDPVTPGPVKPFGMRDEAMLEGAITTIDVIANDYDVNNDVLDVKLLDTVSQQGAMITLSKGTGPGGRNEVKYHMPKGGLPTGEDFFHYTVFDTTGKTDFGAVYVKSNQLLVDRNAGEYNYDFGTNASPVQPGYKRISPTTTGDVIWKGKVLSADRGSGSGLNKINQDFVYSDRPRTLRHPLAKGLYRITINMGDRDYPHDAMGVSAEGRLVTKGINSAKGQFSYAGADSDGQPGHFDVKVTDGRLELTFFDAGGSDENWVLNRLSIKRLNEL</sequence>
<dbReference type="InterPro" id="IPR024079">
    <property type="entry name" value="MetalloPept_cat_dom_sf"/>
</dbReference>
<dbReference type="InterPro" id="IPR008979">
    <property type="entry name" value="Galactose-bd-like_sf"/>
</dbReference>
<proteinExistence type="predicted"/>
<dbReference type="Pfam" id="PF13688">
    <property type="entry name" value="Reprolysin_5"/>
    <property type="match status" value="1"/>
</dbReference>
<dbReference type="Pfam" id="PF17963">
    <property type="entry name" value="Big_9"/>
    <property type="match status" value="1"/>
</dbReference>
<name>A0ABY1QFA8_9BACT</name>
<comment type="caution">
    <text evidence="1">The sequence shown here is derived from an EMBL/GenBank/DDBJ whole genome shotgun (WGS) entry which is preliminary data.</text>
</comment>
<evidence type="ECO:0000313" key="2">
    <source>
        <dbReference type="Proteomes" id="UP001158067"/>
    </source>
</evidence>
<dbReference type="SUPFAM" id="SSF49785">
    <property type="entry name" value="Galactose-binding domain-like"/>
    <property type="match status" value="1"/>
</dbReference>
<gene>
    <name evidence="1" type="ORF">SAMN06265222_11276</name>
</gene>
<protein>
    <submittedName>
        <fullName evidence="1">Metallo-peptidase family M12</fullName>
    </submittedName>
</protein>
<dbReference type="Gene3D" id="2.60.120.430">
    <property type="entry name" value="Galactose-binding lectin"/>
    <property type="match status" value="1"/>
</dbReference>
<organism evidence="1 2">
    <name type="scientific">Neorhodopirellula lusitana</name>
    <dbReference type="NCBI Taxonomy" id="445327"/>
    <lineage>
        <taxon>Bacteria</taxon>
        <taxon>Pseudomonadati</taxon>
        <taxon>Planctomycetota</taxon>
        <taxon>Planctomycetia</taxon>
        <taxon>Pirellulales</taxon>
        <taxon>Pirellulaceae</taxon>
        <taxon>Neorhodopirellula</taxon>
    </lineage>
</organism>
<dbReference type="SUPFAM" id="SSF55486">
    <property type="entry name" value="Metalloproteases ('zincins'), catalytic domain"/>
    <property type="match status" value="1"/>
</dbReference>
<evidence type="ECO:0000313" key="1">
    <source>
        <dbReference type="EMBL" id="SMP69638.1"/>
    </source>
</evidence>
<dbReference type="EMBL" id="FXUG01000012">
    <property type="protein sequence ID" value="SMP69638.1"/>
    <property type="molecule type" value="Genomic_DNA"/>
</dbReference>
<reference evidence="1 2" key="1">
    <citation type="submission" date="2017-05" db="EMBL/GenBank/DDBJ databases">
        <authorList>
            <person name="Varghese N."/>
            <person name="Submissions S."/>
        </authorList>
    </citation>
    <scope>NUCLEOTIDE SEQUENCE [LARGE SCALE GENOMIC DNA]</scope>
    <source>
        <strain evidence="1 2">DSM 25457</strain>
    </source>
</reference>
<keyword evidence="2" id="KW-1185">Reference proteome</keyword>
<dbReference type="Proteomes" id="UP001158067">
    <property type="component" value="Unassembled WGS sequence"/>
</dbReference>
<dbReference type="Gene3D" id="3.40.390.10">
    <property type="entry name" value="Collagenase (Catalytic Domain)"/>
    <property type="match status" value="1"/>
</dbReference>